<name>R4X8R9_TAPDE</name>
<evidence type="ECO:0000256" key="7">
    <source>
        <dbReference type="ARBA" id="ARBA00023098"/>
    </source>
</evidence>
<keyword evidence="5 9" id="KW-1133">Transmembrane helix</keyword>
<accession>R4X8R9</accession>
<evidence type="ECO:0000259" key="10">
    <source>
        <dbReference type="Pfam" id="PF02544"/>
    </source>
</evidence>
<keyword evidence="6" id="KW-0560">Oxidoreductase</keyword>
<dbReference type="AlphaFoldDB" id="R4X8R9"/>
<dbReference type="OrthoDB" id="540503at2759"/>
<keyword evidence="8 9" id="KW-0472">Membrane</keyword>
<dbReference type="VEuPathDB" id="FungiDB:TAPDE_001970"/>
<dbReference type="PANTHER" id="PTHR10556:SF28">
    <property type="entry name" value="VERY-LONG-CHAIN ENOYL-COA REDUCTASE"/>
    <property type="match status" value="1"/>
</dbReference>
<evidence type="ECO:0000313" key="11">
    <source>
        <dbReference type="EMBL" id="CCG82044.1"/>
    </source>
</evidence>
<comment type="similarity">
    <text evidence="2">Belongs to the steroid 5-alpha reductase family.</text>
</comment>
<evidence type="ECO:0000313" key="12">
    <source>
        <dbReference type="Proteomes" id="UP000013776"/>
    </source>
</evidence>
<keyword evidence="12" id="KW-1185">Reference proteome</keyword>
<feature type="transmembrane region" description="Helical" evidence="9">
    <location>
        <begin position="81"/>
        <end position="105"/>
    </location>
</feature>
<comment type="caution">
    <text evidence="11">The sequence shown here is derived from an EMBL/GenBank/DDBJ whole genome shotgun (WGS) entry which is preliminary data.</text>
</comment>
<organism evidence="11 12">
    <name type="scientific">Taphrina deformans (strain PYCC 5710 / ATCC 11124 / CBS 356.35 / IMI 108563 / JCM 9778 / NBRC 8474)</name>
    <name type="common">Peach leaf curl fungus</name>
    <name type="synonym">Lalaria deformans</name>
    <dbReference type="NCBI Taxonomy" id="1097556"/>
    <lineage>
        <taxon>Eukaryota</taxon>
        <taxon>Fungi</taxon>
        <taxon>Dikarya</taxon>
        <taxon>Ascomycota</taxon>
        <taxon>Taphrinomycotina</taxon>
        <taxon>Taphrinomycetes</taxon>
        <taxon>Taphrinales</taxon>
        <taxon>Taphrinaceae</taxon>
        <taxon>Taphrina</taxon>
    </lineage>
</organism>
<dbReference type="Gene3D" id="1.20.120.1630">
    <property type="match status" value="1"/>
</dbReference>
<dbReference type="InterPro" id="IPR001104">
    <property type="entry name" value="3-oxo-5_a-steroid_4-DH_C"/>
</dbReference>
<evidence type="ECO:0000256" key="2">
    <source>
        <dbReference type="ARBA" id="ARBA00007742"/>
    </source>
</evidence>
<evidence type="ECO:0000256" key="6">
    <source>
        <dbReference type="ARBA" id="ARBA00023002"/>
    </source>
</evidence>
<keyword evidence="4 9" id="KW-0812">Transmembrane</keyword>
<dbReference type="Proteomes" id="UP000013776">
    <property type="component" value="Unassembled WGS sequence"/>
</dbReference>
<gene>
    <name evidence="11" type="ORF">TAPDE_001970</name>
</gene>
<dbReference type="GO" id="GO:0016020">
    <property type="term" value="C:membrane"/>
    <property type="evidence" value="ECO:0007669"/>
    <property type="project" value="UniProtKB-SubCell"/>
</dbReference>
<evidence type="ECO:0000256" key="5">
    <source>
        <dbReference type="ARBA" id="ARBA00022989"/>
    </source>
</evidence>
<evidence type="ECO:0000256" key="1">
    <source>
        <dbReference type="ARBA" id="ARBA00004141"/>
    </source>
</evidence>
<feature type="transmembrane region" description="Helical" evidence="9">
    <location>
        <begin position="243"/>
        <end position="260"/>
    </location>
</feature>
<comment type="subcellular location">
    <subcellularLocation>
        <location evidence="1">Membrane</location>
        <topology evidence="1">Multi-pass membrane protein</topology>
    </subcellularLocation>
</comment>
<keyword evidence="3" id="KW-0444">Lipid biosynthesis</keyword>
<dbReference type="STRING" id="1097556.R4X8R9"/>
<dbReference type="PANTHER" id="PTHR10556">
    <property type="entry name" value="3-OXO-5-ALPHA-STEROID 4-DEHYDROGENASE"/>
    <property type="match status" value="1"/>
</dbReference>
<dbReference type="eggNOG" id="KOG1639">
    <property type="taxonomic scope" value="Eukaryota"/>
</dbReference>
<dbReference type="GO" id="GO:0016627">
    <property type="term" value="F:oxidoreductase activity, acting on the CH-CH group of donors"/>
    <property type="evidence" value="ECO:0007669"/>
    <property type="project" value="InterPro"/>
</dbReference>
<dbReference type="EMBL" id="CAHR02000068">
    <property type="protein sequence ID" value="CCG82044.1"/>
    <property type="molecule type" value="Genomic_DNA"/>
</dbReference>
<evidence type="ECO:0000256" key="4">
    <source>
        <dbReference type="ARBA" id="ARBA00022692"/>
    </source>
</evidence>
<feature type="domain" description="3-oxo-5-alpha-steroid 4-dehydrogenase C-terminal" evidence="10">
    <location>
        <begin position="141"/>
        <end position="286"/>
    </location>
</feature>
<feature type="transmembrane region" description="Helical" evidence="9">
    <location>
        <begin position="152"/>
        <end position="172"/>
    </location>
</feature>
<keyword evidence="7" id="KW-0443">Lipid metabolism</keyword>
<evidence type="ECO:0000256" key="9">
    <source>
        <dbReference type="SAM" id="Phobius"/>
    </source>
</evidence>
<dbReference type="InterPro" id="IPR039357">
    <property type="entry name" value="SRD5A/TECR"/>
</dbReference>
<evidence type="ECO:0000256" key="3">
    <source>
        <dbReference type="ARBA" id="ARBA00022516"/>
    </source>
</evidence>
<dbReference type="Pfam" id="PF02544">
    <property type="entry name" value="Steroid_dh"/>
    <property type="match status" value="1"/>
</dbReference>
<protein>
    <submittedName>
        <fullName evidence="11">Synaptic glycoprotein SC2</fullName>
    </submittedName>
</protein>
<evidence type="ECO:0000256" key="8">
    <source>
        <dbReference type="ARBA" id="ARBA00023136"/>
    </source>
</evidence>
<reference evidence="11 12" key="1">
    <citation type="journal article" date="2013" name="MBio">
        <title>Genome sequencing of the plant pathogen Taphrina deformans, the causal agent of peach leaf curl.</title>
        <authorList>
            <person name="Cisse O.H."/>
            <person name="Almeida J.M.G.C.F."/>
            <person name="Fonseca A."/>
            <person name="Kumar A.A."/>
            <person name="Salojaervi J."/>
            <person name="Overmyer K."/>
            <person name="Hauser P.M."/>
            <person name="Pagni M."/>
        </authorList>
    </citation>
    <scope>NUCLEOTIDE SEQUENCE [LARGE SCALE GENOMIC DNA]</scope>
    <source>
        <strain evidence="12">PYCC 5710 / ATCC 11124 / CBS 356.35 / IMI 108563 / JCM 9778 / NBRC 8474</strain>
    </source>
</reference>
<proteinExistence type="inferred from homology"/>
<dbReference type="PROSITE" id="PS50244">
    <property type="entry name" value="S5A_REDUCTASE"/>
    <property type="match status" value="1"/>
</dbReference>
<dbReference type="GO" id="GO:0042761">
    <property type="term" value="P:very long-chain fatty acid biosynthetic process"/>
    <property type="evidence" value="ECO:0007669"/>
    <property type="project" value="TreeGrafter"/>
</dbReference>
<sequence>MSDSMISVTLTPKGKKIASLPKNVSTFKGAPISEITSILAKKTNLSVHRFRITDSAGKVLNSSDTIATDIALQVKDLGPQISWRTVFIIEYLGPLIIHPLIFFMFRGPRSTAQWITLTMVTIHFLKREYETIFVHRFSSETMPFFNLFKNCAHYWLIGGAFLAGVTYSDWYSTETYSYPRYASFLFLFSELCNFKTHAILRDLRPAGTRERKIPRGFGFDLVSCPNYLFEILAWVAMSSVTNSWASWLFAVVGAVQMWFWSVKKHRRYKKEFPNYPKDRKILIPFVI</sequence>